<sequence>MNIFPEGRDLPEDRHHLLKEFIMTAIHDEPTPARRRRGLLRPAVLAPALGLAAAAAVALPLLLGGTPAHAVAKNPDGTVTITINETKDPEALEDELRNMGYDIVVDFLPAGKQCANRPRGSNWLSKEQAPLAVFPPTVETPGFQIDPAQIKPGQTGVLEFAVNDSPEAGGVVAGIWARVSDGPVAPCDLVDGSAPLGDPSVR</sequence>
<keyword evidence="1" id="KW-0812">Transmembrane</keyword>
<keyword evidence="1" id="KW-1133">Transmembrane helix</keyword>
<evidence type="ECO:0000313" key="2">
    <source>
        <dbReference type="EMBL" id="GAA3651355.1"/>
    </source>
</evidence>
<protein>
    <recommendedName>
        <fullName evidence="4">PASTA domain-containing protein</fullName>
    </recommendedName>
</protein>
<proteinExistence type="predicted"/>
<evidence type="ECO:0000313" key="3">
    <source>
        <dbReference type="Proteomes" id="UP001500902"/>
    </source>
</evidence>
<gene>
    <name evidence="2" type="ORF">GCM10022224_012810</name>
</gene>
<evidence type="ECO:0008006" key="4">
    <source>
        <dbReference type="Google" id="ProtNLM"/>
    </source>
</evidence>
<dbReference type="Proteomes" id="UP001500902">
    <property type="component" value="Unassembled WGS sequence"/>
</dbReference>
<reference evidence="3" key="1">
    <citation type="journal article" date="2019" name="Int. J. Syst. Evol. Microbiol.">
        <title>The Global Catalogue of Microorganisms (GCM) 10K type strain sequencing project: providing services to taxonomists for standard genome sequencing and annotation.</title>
        <authorList>
            <consortium name="The Broad Institute Genomics Platform"/>
            <consortium name="The Broad Institute Genome Sequencing Center for Infectious Disease"/>
            <person name="Wu L."/>
            <person name="Ma J."/>
        </authorList>
    </citation>
    <scope>NUCLEOTIDE SEQUENCE [LARGE SCALE GENOMIC DNA]</scope>
    <source>
        <strain evidence="3">JCM 16904</strain>
    </source>
</reference>
<dbReference type="EMBL" id="BAAAZP010000018">
    <property type="protein sequence ID" value="GAA3651355.1"/>
    <property type="molecule type" value="Genomic_DNA"/>
</dbReference>
<keyword evidence="3" id="KW-1185">Reference proteome</keyword>
<evidence type="ECO:0000256" key="1">
    <source>
        <dbReference type="SAM" id="Phobius"/>
    </source>
</evidence>
<accession>A0ABP7B882</accession>
<keyword evidence="1" id="KW-0472">Membrane</keyword>
<feature type="transmembrane region" description="Helical" evidence="1">
    <location>
        <begin position="44"/>
        <end position="63"/>
    </location>
</feature>
<name>A0ABP7B882_9ACTN</name>
<organism evidence="2 3">
    <name type="scientific">Nonomuraea antimicrobica</name>
    <dbReference type="NCBI Taxonomy" id="561173"/>
    <lineage>
        <taxon>Bacteria</taxon>
        <taxon>Bacillati</taxon>
        <taxon>Actinomycetota</taxon>
        <taxon>Actinomycetes</taxon>
        <taxon>Streptosporangiales</taxon>
        <taxon>Streptosporangiaceae</taxon>
        <taxon>Nonomuraea</taxon>
    </lineage>
</organism>
<dbReference type="RefSeq" id="WP_344873949.1">
    <property type="nucleotide sequence ID" value="NZ_BAAAZP010000018.1"/>
</dbReference>
<comment type="caution">
    <text evidence="2">The sequence shown here is derived from an EMBL/GenBank/DDBJ whole genome shotgun (WGS) entry which is preliminary data.</text>
</comment>